<organism evidence="2">
    <name type="scientific">viral metagenome</name>
    <dbReference type="NCBI Taxonomy" id="1070528"/>
    <lineage>
        <taxon>unclassified sequences</taxon>
        <taxon>metagenomes</taxon>
        <taxon>organismal metagenomes</taxon>
    </lineage>
</organism>
<name>A0A6C0HIG6_9ZZZZ</name>
<accession>A0A6C0HIG6</accession>
<dbReference type="Gene3D" id="1.10.510.10">
    <property type="entry name" value="Transferase(Phosphotransferase) domain 1"/>
    <property type="match status" value="1"/>
</dbReference>
<reference evidence="2" key="1">
    <citation type="journal article" date="2020" name="Nature">
        <title>Giant virus diversity and host interactions through global metagenomics.</title>
        <authorList>
            <person name="Schulz F."/>
            <person name="Roux S."/>
            <person name="Paez-Espino D."/>
            <person name="Jungbluth S."/>
            <person name="Walsh D.A."/>
            <person name="Denef V.J."/>
            <person name="McMahon K.D."/>
            <person name="Konstantinidis K.T."/>
            <person name="Eloe-Fadrosh E.A."/>
            <person name="Kyrpides N.C."/>
            <person name="Woyke T."/>
        </authorList>
    </citation>
    <scope>NUCLEOTIDE SEQUENCE</scope>
    <source>
        <strain evidence="2">GVMAG-M-3300023184-120</strain>
    </source>
</reference>
<dbReference type="AlphaFoldDB" id="A0A6C0HIG6"/>
<dbReference type="InterPro" id="IPR004119">
    <property type="entry name" value="EcKL"/>
</dbReference>
<dbReference type="EMBL" id="MN739969">
    <property type="protein sequence ID" value="QHT80428.1"/>
    <property type="molecule type" value="Genomic_DNA"/>
</dbReference>
<feature type="compositionally biased region" description="Low complexity" evidence="1">
    <location>
        <begin position="33"/>
        <end position="47"/>
    </location>
</feature>
<feature type="region of interest" description="Disordered" evidence="1">
    <location>
        <begin position="32"/>
        <end position="60"/>
    </location>
</feature>
<protein>
    <recommendedName>
        <fullName evidence="3">Protein kinase domain-containing protein</fullName>
    </recommendedName>
</protein>
<evidence type="ECO:0000256" key="1">
    <source>
        <dbReference type="SAM" id="MobiDB-lite"/>
    </source>
</evidence>
<dbReference type="InterPro" id="IPR011009">
    <property type="entry name" value="Kinase-like_dom_sf"/>
</dbReference>
<evidence type="ECO:0000313" key="2">
    <source>
        <dbReference type="EMBL" id="QHT80428.1"/>
    </source>
</evidence>
<sequence length="370" mass="42986">MSLSTSTSYSPTVLGVGGRGIVLTKPFECINPSSSRTQRKSSSSNTKTKNRRNSPTPKDKEIVIKLSFGDHAVREYGFMKELPQGKKYPYAQIRDIDLCQVKMCDSTMKKLKKLKEKGAVSQEWIDDFIESQDNIWQLFMPRLGNRSVLEIFTSKQMPSFYRGVFLKNSRSKLNANYLSVKQLCHLFHHFSSLLKIIFELNERNLFHHDLKPNNIMCDVDKKGHISKMWLIDFDNSKGVVTNRPSWVFEAKNQDTIDFFNNVVLLSLYVACSNKEIHDNLYFLIEKVNVFCHEIRNEENWLNLKTKASSLMDQIIDTAENMEEPTRNEYIDVALYAAKIPIAKQRENGRIFREKNEMGLHDKSLFQTRIF</sequence>
<evidence type="ECO:0008006" key="3">
    <source>
        <dbReference type="Google" id="ProtNLM"/>
    </source>
</evidence>
<dbReference type="SUPFAM" id="SSF56112">
    <property type="entry name" value="Protein kinase-like (PK-like)"/>
    <property type="match status" value="1"/>
</dbReference>
<dbReference type="Pfam" id="PF02958">
    <property type="entry name" value="EcKL"/>
    <property type="match status" value="1"/>
</dbReference>
<proteinExistence type="predicted"/>